<feature type="domain" description="Phosphoadenosine phosphosulphate reductase" evidence="1">
    <location>
        <begin position="29"/>
        <end position="197"/>
    </location>
</feature>
<dbReference type="GO" id="GO:0004604">
    <property type="term" value="F:phosphoadenylyl-sulfate reductase (thioredoxin) activity"/>
    <property type="evidence" value="ECO:0007669"/>
    <property type="project" value="UniProtKB-EC"/>
</dbReference>
<dbReference type="InterPro" id="IPR014729">
    <property type="entry name" value="Rossmann-like_a/b/a_fold"/>
</dbReference>
<comment type="caution">
    <text evidence="2">The sequence shown here is derived from an EMBL/GenBank/DDBJ whole genome shotgun (WGS) entry which is preliminary data.</text>
</comment>
<dbReference type="PANTHER" id="PTHR43196">
    <property type="entry name" value="SULFATE ADENYLYLTRANSFERASE SUBUNIT 2"/>
    <property type="match status" value="1"/>
</dbReference>
<dbReference type="Gene3D" id="3.40.50.620">
    <property type="entry name" value="HUPs"/>
    <property type="match status" value="1"/>
</dbReference>
<evidence type="ECO:0000313" key="3">
    <source>
        <dbReference type="Proteomes" id="UP000011922"/>
    </source>
</evidence>
<proteinExistence type="predicted"/>
<dbReference type="PATRIC" id="fig|1262666.3.peg.539"/>
<organism evidence="2 3">
    <name type="scientific">Desulfocurvibacter africanus PCS</name>
    <dbReference type="NCBI Taxonomy" id="1262666"/>
    <lineage>
        <taxon>Bacteria</taxon>
        <taxon>Pseudomonadati</taxon>
        <taxon>Thermodesulfobacteriota</taxon>
        <taxon>Desulfovibrionia</taxon>
        <taxon>Desulfovibrionales</taxon>
        <taxon>Desulfovibrionaceae</taxon>
        <taxon>Desulfocurvibacter</taxon>
    </lineage>
</organism>
<dbReference type="EMBL" id="AOSV01000003">
    <property type="protein sequence ID" value="EMG38898.1"/>
    <property type="molecule type" value="Genomic_DNA"/>
</dbReference>
<dbReference type="Proteomes" id="UP000011922">
    <property type="component" value="Unassembled WGS sequence"/>
</dbReference>
<protein>
    <submittedName>
        <fullName evidence="2">Phosphoadenylylsulfate reductase (Thioredoxin)</fullName>
        <ecNumber evidence="2">1.8.4.8</ecNumber>
    </submittedName>
</protein>
<gene>
    <name evidence="2" type="ORF">PCS_00534</name>
</gene>
<keyword evidence="2" id="KW-0560">Oxidoreductase</keyword>
<accession>M5Q3R3</accession>
<dbReference type="Pfam" id="PF01507">
    <property type="entry name" value="PAPS_reduct"/>
    <property type="match status" value="1"/>
</dbReference>
<dbReference type="AlphaFoldDB" id="M5Q3R3"/>
<dbReference type="EC" id="1.8.4.8" evidence="2"/>
<evidence type="ECO:0000313" key="2">
    <source>
        <dbReference type="EMBL" id="EMG38898.1"/>
    </source>
</evidence>
<dbReference type="PANTHER" id="PTHR43196:SF1">
    <property type="entry name" value="SULFATE ADENYLYLTRANSFERASE SUBUNIT 2"/>
    <property type="match status" value="1"/>
</dbReference>
<dbReference type="OrthoDB" id="9772604at2"/>
<sequence length="226" mass="25263">MHGQSLETKYEASLGVLNEALERAGNGLIAVAWTGGKDSTVALKLWMEVLHKRDRGTPLALSIDTGLKFPETVAFRQAMAQAWQVEVIEVGPDPKANAPISEDRVECCRLLKIEPLRKAIIDRGISVLINGVRRDEHPSRKDRIVFEQRCDPDYLQVSPLLDWTEMDIWSYIAGRGLPYCQLYDLGYRSLGCVPCTVLSGPGSTERSGRDERKESCLSTLHDLGYF</sequence>
<name>M5Q3R3_DESAF</name>
<reference evidence="2 3" key="1">
    <citation type="journal article" date="2013" name="Genome Announc.">
        <title>Draft Genome Sequence for Desulfovibrio africanus Strain PCS.</title>
        <authorList>
            <person name="Brown S.D."/>
            <person name="Utturkar S.M."/>
            <person name="Arkin A.P."/>
            <person name="Deutschbauer A.M."/>
            <person name="Elias D.A."/>
            <person name="Hazen T.C."/>
            <person name="Chakraborty R."/>
        </authorList>
    </citation>
    <scope>NUCLEOTIDE SEQUENCE [LARGE SCALE GENOMIC DNA]</scope>
    <source>
        <strain evidence="2 3">PCS</strain>
    </source>
</reference>
<evidence type="ECO:0000259" key="1">
    <source>
        <dbReference type="Pfam" id="PF01507"/>
    </source>
</evidence>
<dbReference type="RefSeq" id="WP_005983782.1">
    <property type="nucleotide sequence ID" value="NZ_AOSV01000003.1"/>
</dbReference>
<dbReference type="InterPro" id="IPR050128">
    <property type="entry name" value="Sulfate_adenylyltrnsfr_sub2"/>
</dbReference>
<dbReference type="SUPFAM" id="SSF52402">
    <property type="entry name" value="Adenine nucleotide alpha hydrolases-like"/>
    <property type="match status" value="1"/>
</dbReference>
<dbReference type="InterPro" id="IPR002500">
    <property type="entry name" value="PAPS_reduct_dom"/>
</dbReference>